<accession>A0A1W1D3T8</accession>
<gene>
    <name evidence="1" type="ORF">MNB_SM-3-11</name>
</gene>
<reference evidence="1" key="1">
    <citation type="submission" date="2016-10" db="EMBL/GenBank/DDBJ databases">
        <authorList>
            <person name="de Groot N.N."/>
        </authorList>
    </citation>
    <scope>NUCLEOTIDE SEQUENCE</scope>
</reference>
<evidence type="ECO:0008006" key="2">
    <source>
        <dbReference type="Google" id="ProtNLM"/>
    </source>
</evidence>
<proteinExistence type="predicted"/>
<sequence>MKRGIIVFAVAFFIAGCHQQQIKTESKKVKKENSQQQIQYPKWIDNPNMDGERGAVGIVKLMKNKKKQEYLAKKLAIASYQEQKRVIVDSTINTSETVKNNNDVTTTSSMLTRQTASHFKTEKMVKKADFSDKENYYIWMVVKK</sequence>
<dbReference type="PROSITE" id="PS51257">
    <property type="entry name" value="PROKAR_LIPOPROTEIN"/>
    <property type="match status" value="1"/>
</dbReference>
<dbReference type="EMBL" id="FPHP01000027">
    <property type="protein sequence ID" value="SFV75283.1"/>
    <property type="molecule type" value="Genomic_DNA"/>
</dbReference>
<organism evidence="1">
    <name type="scientific">hydrothermal vent metagenome</name>
    <dbReference type="NCBI Taxonomy" id="652676"/>
    <lineage>
        <taxon>unclassified sequences</taxon>
        <taxon>metagenomes</taxon>
        <taxon>ecological metagenomes</taxon>
    </lineage>
</organism>
<dbReference type="AlphaFoldDB" id="A0A1W1D3T8"/>
<name>A0A1W1D3T8_9ZZZZ</name>
<evidence type="ECO:0000313" key="1">
    <source>
        <dbReference type="EMBL" id="SFV75283.1"/>
    </source>
</evidence>
<protein>
    <recommendedName>
        <fullName evidence="2">Lipoprotein</fullName>
    </recommendedName>
</protein>